<evidence type="ECO:0000313" key="3">
    <source>
        <dbReference type="Proteomes" id="UP001216390"/>
    </source>
</evidence>
<evidence type="ECO:0000256" key="1">
    <source>
        <dbReference type="SAM" id="MobiDB-lite"/>
    </source>
</evidence>
<proteinExistence type="predicted"/>
<keyword evidence="3" id="KW-1185">Reference proteome</keyword>
<dbReference type="AlphaFoldDB" id="A0AAE9Y8I6"/>
<dbReference type="RefSeq" id="WP_272735961.1">
    <property type="nucleotide sequence ID" value="NZ_CP116942.1"/>
</dbReference>
<sequence length="195" mass="20540">MGLFRRDRAPDPPPAPPDPLSAVDRGAVPARLLPVVDRALSCAHRYRALVADRPPGPVRDRMAALGHHVDAGVLAVHETARRAARLDAVAGTLDVERATAAYKDARRRDADPDLVEVHRQRFESVQRVLNARDDVDGRLEVLEARLEAAVARAAELSVGPGTDLGAVEADVGAVADELAALQAGLDELSGPGGAA</sequence>
<dbReference type="KEGG" id="ima:PO878_18225"/>
<dbReference type="EMBL" id="CP116942">
    <property type="protein sequence ID" value="WCO66438.1"/>
    <property type="molecule type" value="Genomic_DNA"/>
</dbReference>
<organism evidence="2 3">
    <name type="scientific">Iamia majanohamensis</name>
    <dbReference type="NCBI Taxonomy" id="467976"/>
    <lineage>
        <taxon>Bacteria</taxon>
        <taxon>Bacillati</taxon>
        <taxon>Actinomycetota</taxon>
        <taxon>Acidimicrobiia</taxon>
        <taxon>Acidimicrobiales</taxon>
        <taxon>Iamiaceae</taxon>
        <taxon>Iamia</taxon>
    </lineage>
</organism>
<reference evidence="2" key="1">
    <citation type="submission" date="2023-01" db="EMBL/GenBank/DDBJ databases">
        <title>The diversity of Class Acidimicrobiia in South China Sea sediment environments and the proposal of Iamia marina sp. nov., a novel species of the genus Iamia.</title>
        <authorList>
            <person name="He Y."/>
            <person name="Tian X."/>
        </authorList>
    </citation>
    <scope>NUCLEOTIDE SEQUENCE</scope>
    <source>
        <strain evidence="2">DSM 19957</strain>
    </source>
</reference>
<accession>A0AAE9Y8I6</accession>
<feature type="region of interest" description="Disordered" evidence="1">
    <location>
        <begin position="1"/>
        <end position="24"/>
    </location>
</feature>
<dbReference type="Proteomes" id="UP001216390">
    <property type="component" value="Chromosome"/>
</dbReference>
<feature type="compositionally biased region" description="Basic and acidic residues" evidence="1">
    <location>
        <begin position="1"/>
        <end position="10"/>
    </location>
</feature>
<protein>
    <submittedName>
        <fullName evidence="2">Uncharacterized protein</fullName>
    </submittedName>
</protein>
<gene>
    <name evidence="2" type="ORF">PO878_18225</name>
</gene>
<evidence type="ECO:0000313" key="2">
    <source>
        <dbReference type="EMBL" id="WCO66438.1"/>
    </source>
</evidence>
<name>A0AAE9Y8I6_9ACTN</name>